<dbReference type="GO" id="GO:0042121">
    <property type="term" value="P:alginic acid biosynthetic process"/>
    <property type="evidence" value="ECO:0007669"/>
    <property type="project" value="UniProtKB-UniPathway"/>
</dbReference>
<keyword evidence="5" id="KW-0574">Periplasm</keyword>
<keyword evidence="6" id="KW-0016">Alginate biosynthesis</keyword>
<dbReference type="RefSeq" id="WP_108884671.1">
    <property type="nucleotide sequence ID" value="NZ_OMOJ01000001.1"/>
</dbReference>
<keyword evidence="10" id="KW-1185">Reference proteome</keyword>
<feature type="domain" description="AlgX/AlgJ SGNH hydrolase-like" evidence="8">
    <location>
        <begin position="313"/>
        <end position="378"/>
    </location>
</feature>
<dbReference type="AlphaFoldDB" id="A0A2R8APL8"/>
<evidence type="ECO:0000259" key="8">
    <source>
        <dbReference type="Pfam" id="PF16822"/>
    </source>
</evidence>
<comment type="pathway">
    <text evidence="2">Glycan biosynthesis; alginate biosynthesis.</text>
</comment>
<keyword evidence="4 7" id="KW-0732">Signal</keyword>
<dbReference type="UniPathway" id="UPA00286"/>
<keyword evidence="9" id="KW-0012">Acyltransferase</keyword>
<reference evidence="10" key="1">
    <citation type="submission" date="2018-03" db="EMBL/GenBank/DDBJ databases">
        <authorList>
            <person name="Rodrigo-Torres L."/>
            <person name="Arahal R. D."/>
            <person name="Lucena T."/>
        </authorList>
    </citation>
    <scope>NUCLEOTIDE SEQUENCE [LARGE SCALE GENOMIC DNA]</scope>
    <source>
        <strain evidence="10">CECT 8871</strain>
    </source>
</reference>
<dbReference type="GO" id="GO:0042597">
    <property type="term" value="C:periplasmic space"/>
    <property type="evidence" value="ECO:0007669"/>
    <property type="project" value="UniProtKB-SubCell"/>
</dbReference>
<protein>
    <submittedName>
        <fullName evidence="9">Alginate biosynthesis protein AlgX</fullName>
        <ecNumber evidence="9">2.3.1.-</ecNumber>
    </submittedName>
</protein>
<dbReference type="EMBL" id="OMOJ01000001">
    <property type="protein sequence ID" value="SPF77991.1"/>
    <property type="molecule type" value="Genomic_DNA"/>
</dbReference>
<sequence length="506" mass="53483">MKRLAKGLAAAAVAFAMAQTASAQSTYGCTDLDGFHKLPSVEGTEGFFFRVEPELYNHHPFSDETVEDLARVAQSLAQSGTTLIYAPIPPKSMVMTKNLPQRAFDYGFDPDIASTLYDDMIERLQAVGVRAVNLRRALVVGAAQYGAPYFKADFRLNTLGARIVAQAVAQEMQQTGGGFGAPRAAFNSVAQGKIEIDSDMRRILQRHCLIELPRTEVDAFATARAGGGNGNFGTTSGFSGGVNTGNGGTANTGFNNGGFNQGNQGFNQGNGGFNQGNPGGFTQAGNANQGGNFNTGVFNNAPAQTGGGFGQFAQVALVGTEYTADPKLNFAGFLSESTGFAVNNLSIPGGGAFGAMSAFLTSDSYQQARPGFLVWENPVYYNLAKYGDQPMRELMAAGGAGCRLPVPVMGSMDANSIRADLSGLDPMQDYTLMLDTGGSNASLAQFVFTSSTGATRTKSVSRRTEQEKTGRFYVPISGLWSDGVRSLEVRLNAPMNGTPRITACFY</sequence>
<feature type="signal peptide" evidence="7">
    <location>
        <begin position="1"/>
        <end position="23"/>
    </location>
</feature>
<name>A0A2R8APL8_9RHOB</name>
<evidence type="ECO:0000256" key="1">
    <source>
        <dbReference type="ARBA" id="ARBA00004418"/>
    </source>
</evidence>
<accession>A0A2R8APL8</accession>
<feature type="chain" id="PRO_5015321900" evidence="7">
    <location>
        <begin position="24"/>
        <end position="506"/>
    </location>
</feature>
<comment type="subcellular location">
    <subcellularLocation>
        <location evidence="1">Periplasm</location>
    </subcellularLocation>
</comment>
<dbReference type="Proteomes" id="UP000244904">
    <property type="component" value="Unassembled WGS sequence"/>
</dbReference>
<evidence type="ECO:0000256" key="2">
    <source>
        <dbReference type="ARBA" id="ARBA00005182"/>
    </source>
</evidence>
<evidence type="ECO:0000313" key="10">
    <source>
        <dbReference type="Proteomes" id="UP000244904"/>
    </source>
</evidence>
<gene>
    <name evidence="9" type="primary">algX</name>
    <name evidence="9" type="ORF">PRI8871_00580</name>
</gene>
<dbReference type="GO" id="GO:0016746">
    <property type="term" value="F:acyltransferase activity"/>
    <property type="evidence" value="ECO:0007669"/>
    <property type="project" value="UniProtKB-KW"/>
</dbReference>
<proteinExistence type="predicted"/>
<evidence type="ECO:0000256" key="3">
    <source>
        <dbReference type="ARBA" id="ARBA00022679"/>
    </source>
</evidence>
<keyword evidence="3 9" id="KW-0808">Transferase</keyword>
<dbReference type="OrthoDB" id="5657087at2"/>
<organism evidence="9 10">
    <name type="scientific">Pseudoprimorskyibacter insulae</name>
    <dbReference type="NCBI Taxonomy" id="1695997"/>
    <lineage>
        <taxon>Bacteria</taxon>
        <taxon>Pseudomonadati</taxon>
        <taxon>Pseudomonadota</taxon>
        <taxon>Alphaproteobacteria</taxon>
        <taxon>Rhodobacterales</taxon>
        <taxon>Paracoccaceae</taxon>
        <taxon>Pseudoprimorskyibacter</taxon>
    </lineage>
</organism>
<dbReference type="InterPro" id="IPR031811">
    <property type="entry name" value="ALGX/ALGJ_SGNH-like"/>
</dbReference>
<evidence type="ECO:0000256" key="4">
    <source>
        <dbReference type="ARBA" id="ARBA00022729"/>
    </source>
</evidence>
<evidence type="ECO:0000256" key="5">
    <source>
        <dbReference type="ARBA" id="ARBA00022764"/>
    </source>
</evidence>
<dbReference type="PROSITE" id="PS51257">
    <property type="entry name" value="PROKAR_LIPOPROTEIN"/>
    <property type="match status" value="1"/>
</dbReference>
<dbReference type="EC" id="2.3.1.-" evidence="9"/>
<feature type="domain" description="AlgX/AlgJ SGNH hydrolase-like" evidence="8">
    <location>
        <begin position="42"/>
        <end position="222"/>
    </location>
</feature>
<dbReference type="Pfam" id="PF16822">
    <property type="entry name" value="ALGX"/>
    <property type="match status" value="2"/>
</dbReference>
<evidence type="ECO:0000256" key="7">
    <source>
        <dbReference type="SAM" id="SignalP"/>
    </source>
</evidence>
<evidence type="ECO:0000256" key="6">
    <source>
        <dbReference type="ARBA" id="ARBA00022841"/>
    </source>
</evidence>
<evidence type="ECO:0000313" key="9">
    <source>
        <dbReference type="EMBL" id="SPF77991.1"/>
    </source>
</evidence>